<gene>
    <name evidence="2" type="ORF">UFOVP403_9</name>
</gene>
<feature type="coiled-coil region" evidence="1">
    <location>
        <begin position="61"/>
        <end position="102"/>
    </location>
</feature>
<reference evidence="2" key="1">
    <citation type="submission" date="2020-04" db="EMBL/GenBank/DDBJ databases">
        <authorList>
            <person name="Chiriac C."/>
            <person name="Salcher M."/>
            <person name="Ghai R."/>
            <person name="Kavagutti S V."/>
        </authorList>
    </citation>
    <scope>NUCLEOTIDE SEQUENCE</scope>
</reference>
<organism evidence="2">
    <name type="scientific">uncultured Caudovirales phage</name>
    <dbReference type="NCBI Taxonomy" id="2100421"/>
    <lineage>
        <taxon>Viruses</taxon>
        <taxon>Duplodnaviria</taxon>
        <taxon>Heunggongvirae</taxon>
        <taxon>Uroviricota</taxon>
        <taxon>Caudoviricetes</taxon>
        <taxon>Peduoviridae</taxon>
        <taxon>Maltschvirus</taxon>
        <taxon>Maltschvirus maltsch</taxon>
    </lineage>
</organism>
<keyword evidence="1" id="KW-0175">Coiled coil</keyword>
<proteinExistence type="predicted"/>
<evidence type="ECO:0000256" key="1">
    <source>
        <dbReference type="SAM" id="Coils"/>
    </source>
</evidence>
<dbReference type="EMBL" id="LR796375">
    <property type="protein sequence ID" value="CAB4140250.1"/>
    <property type="molecule type" value="Genomic_DNA"/>
</dbReference>
<name>A0A6J5M5A9_9CAUD</name>
<protein>
    <submittedName>
        <fullName evidence="2">Uncharacterized protein</fullName>
    </submittedName>
</protein>
<accession>A0A6J5M5A9</accession>
<evidence type="ECO:0000313" key="2">
    <source>
        <dbReference type="EMBL" id="CAB4140250.1"/>
    </source>
</evidence>
<sequence>MSDDPASIEAWQEEEKGDLVARLRVINHHTKKLAENEGLHYVHREAFTRCEDLTWEAANEIERLRAEIDRKNLTIQALTEERDEVVRMANKLTDERDEARREVCVLMQRTGFLRGDYAAERGWDCFKENT</sequence>